<dbReference type="Proteomes" id="UP000242847">
    <property type="component" value="Unassembled WGS sequence"/>
</dbReference>
<name>A0A1S8DKE0_9GAMM</name>
<evidence type="ECO:0000313" key="1">
    <source>
        <dbReference type="EMBL" id="ONM44847.1"/>
    </source>
</evidence>
<comment type="caution">
    <text evidence="1">The sequence shown here is derived from an EMBL/GenBank/DDBJ whole genome shotgun (WGS) entry which is preliminary data.</text>
</comment>
<gene>
    <name evidence="1" type="ORF">BXT89_05855</name>
</gene>
<dbReference type="RefSeq" id="WP_083725662.1">
    <property type="nucleotide sequence ID" value="NZ_FOUD01000011.1"/>
</dbReference>
<keyword evidence="2" id="KW-1185">Reference proteome</keyword>
<dbReference type="OrthoDB" id="69313at2"/>
<dbReference type="InterPro" id="IPR027417">
    <property type="entry name" value="P-loop_NTPase"/>
</dbReference>
<dbReference type="AlphaFoldDB" id="A0A1S8DKE0"/>
<accession>A0A1S8DKE0</accession>
<evidence type="ECO:0000313" key="2">
    <source>
        <dbReference type="Proteomes" id="UP000242847"/>
    </source>
</evidence>
<sequence>MSTIHFVGGEKGGVGKSVVSRLLSQYFLDNGLLYAGFDADQSHATLTHSYPEFTQPIVLDDFESIDQLIELASEDDEKQLLVDLPAQSQRFLDRWLEDSGVLEICAELGLKTLFWYVVDGGRDSVMLLRAFQQKYGGSMPFVVVRNFGCGSDFSDIDQVIAEAQAAQLLAVVDIPALHPATLQRIDKLGLSFWSAINLKSADGTQLSMMERQRTKVWLRKASQSIDAALQQL</sequence>
<proteinExistence type="predicted"/>
<dbReference type="SUPFAM" id="SSF52540">
    <property type="entry name" value="P-loop containing nucleoside triphosphate hydrolases"/>
    <property type="match status" value="1"/>
</dbReference>
<dbReference type="STRING" id="254161.SAMN05216256_11151"/>
<organism evidence="1 2">
    <name type="scientific">Halopseudomonas pachastrellae</name>
    <dbReference type="NCBI Taxonomy" id="254161"/>
    <lineage>
        <taxon>Bacteria</taxon>
        <taxon>Pseudomonadati</taxon>
        <taxon>Pseudomonadota</taxon>
        <taxon>Gammaproteobacteria</taxon>
        <taxon>Pseudomonadales</taxon>
        <taxon>Pseudomonadaceae</taxon>
        <taxon>Halopseudomonas</taxon>
    </lineage>
</organism>
<dbReference type="EMBL" id="MUBC01000009">
    <property type="protein sequence ID" value="ONM44847.1"/>
    <property type="molecule type" value="Genomic_DNA"/>
</dbReference>
<protein>
    <submittedName>
        <fullName evidence="1">Mobilization protein MobD</fullName>
    </submittedName>
</protein>
<reference evidence="1 2" key="1">
    <citation type="submission" date="2017-01" db="EMBL/GenBank/DDBJ databases">
        <title>Draft genome sequence of Pseudomonas pachastrellae type strain CCUG 46540T from a deep sea.</title>
        <authorList>
            <person name="Gomila M."/>
            <person name="Mulet M."/>
            <person name="Lalucat J."/>
            <person name="Garcia-Valdes E."/>
        </authorList>
    </citation>
    <scope>NUCLEOTIDE SEQUENCE [LARGE SCALE GENOMIC DNA]</scope>
    <source>
        <strain evidence="1 2">CCUG 46540</strain>
    </source>
</reference>